<gene>
    <name evidence="5" type="ORF">EDD32_0007</name>
</gene>
<dbReference type="PANTHER" id="PTHR30349:SF41">
    <property type="entry name" value="INTEGRASE_RECOMBINASE PROTEIN MJ0367-RELATED"/>
    <property type="match status" value="1"/>
</dbReference>
<protein>
    <submittedName>
        <fullName evidence="5">Site-specific recombinase XerD</fullName>
    </submittedName>
</protein>
<dbReference type="PROSITE" id="PS51898">
    <property type="entry name" value="TYR_RECOMBINASE"/>
    <property type="match status" value="1"/>
</dbReference>
<dbReference type="Gene3D" id="1.10.443.10">
    <property type="entry name" value="Intergrase catalytic core"/>
    <property type="match status" value="1"/>
</dbReference>
<evidence type="ECO:0000313" key="6">
    <source>
        <dbReference type="Proteomes" id="UP000280726"/>
    </source>
</evidence>
<keyword evidence="3" id="KW-0233">DNA recombination</keyword>
<reference evidence="5 6" key="1">
    <citation type="submission" date="2018-11" db="EMBL/GenBank/DDBJ databases">
        <title>Sequencing the genomes of 1000 actinobacteria strains.</title>
        <authorList>
            <person name="Klenk H.-P."/>
        </authorList>
    </citation>
    <scope>NUCLEOTIDE SEQUENCE [LARGE SCALE GENOMIC DNA]</scope>
    <source>
        <strain evidence="5 6">DSM 14418</strain>
    </source>
</reference>
<evidence type="ECO:0000256" key="2">
    <source>
        <dbReference type="ARBA" id="ARBA00023125"/>
    </source>
</evidence>
<dbReference type="EMBL" id="RKRA01000001">
    <property type="protein sequence ID" value="RPF25607.1"/>
    <property type="molecule type" value="Genomic_DNA"/>
</dbReference>
<dbReference type="InterPro" id="IPR013762">
    <property type="entry name" value="Integrase-like_cat_sf"/>
</dbReference>
<comment type="similarity">
    <text evidence="1">Belongs to the 'phage' integrase family.</text>
</comment>
<dbReference type="AlphaFoldDB" id="A0A3N4YZB9"/>
<dbReference type="RefSeq" id="WP_123913520.1">
    <property type="nucleotide sequence ID" value="NZ_RKRA01000001.1"/>
</dbReference>
<dbReference type="GO" id="GO:0003677">
    <property type="term" value="F:DNA binding"/>
    <property type="evidence" value="ECO:0007669"/>
    <property type="project" value="UniProtKB-KW"/>
</dbReference>
<dbReference type="GO" id="GO:0015074">
    <property type="term" value="P:DNA integration"/>
    <property type="evidence" value="ECO:0007669"/>
    <property type="project" value="InterPro"/>
</dbReference>
<dbReference type="PANTHER" id="PTHR30349">
    <property type="entry name" value="PHAGE INTEGRASE-RELATED"/>
    <property type="match status" value="1"/>
</dbReference>
<dbReference type="SUPFAM" id="SSF56349">
    <property type="entry name" value="DNA breaking-rejoining enzymes"/>
    <property type="match status" value="1"/>
</dbReference>
<dbReference type="OrthoDB" id="5464621at2"/>
<evidence type="ECO:0000256" key="3">
    <source>
        <dbReference type="ARBA" id="ARBA00023172"/>
    </source>
</evidence>
<keyword evidence="6" id="KW-1185">Reference proteome</keyword>
<sequence length="314" mass="34626">MSALEQDLAQYLQLRRSLGHELAEAGWLLPSFVAYLDAHGSPTVTISAALAWIHETSTGSETTLAARRMTSVRGFARYLVGIHADTEVPPLGLVPHRQRWRQPFIYSAADIDAVMVRARSSIASPLRAATYDTLIGLLAASGLRIGEAIKLDRSDIDWTHGVLLIRESKFGKTRLVPLHETSMRFLAEYAALRDDVQPHPEDGSFFVSLTRHRLCYAVVSQTFRQLVDTAGVGAAAPAAPRLHDLRHTFAVRTLLGWYRAGEDVQAKIPSLSTYLGHREPSSTYWYLSAAPELLALAARRQHTAWSAARPGAQP</sequence>
<dbReference type="Proteomes" id="UP000280726">
    <property type="component" value="Unassembled WGS sequence"/>
</dbReference>
<organism evidence="5 6">
    <name type="scientific">Georgenia muralis</name>
    <dbReference type="NCBI Taxonomy" id="154117"/>
    <lineage>
        <taxon>Bacteria</taxon>
        <taxon>Bacillati</taxon>
        <taxon>Actinomycetota</taxon>
        <taxon>Actinomycetes</taxon>
        <taxon>Micrococcales</taxon>
        <taxon>Bogoriellaceae</taxon>
        <taxon>Georgenia</taxon>
    </lineage>
</organism>
<dbReference type="Pfam" id="PF00589">
    <property type="entry name" value="Phage_integrase"/>
    <property type="match status" value="1"/>
</dbReference>
<dbReference type="InterPro" id="IPR050090">
    <property type="entry name" value="Tyrosine_recombinase_XerCD"/>
</dbReference>
<name>A0A3N4YZB9_9MICO</name>
<dbReference type="InterPro" id="IPR011010">
    <property type="entry name" value="DNA_brk_join_enz"/>
</dbReference>
<comment type="caution">
    <text evidence="5">The sequence shown here is derived from an EMBL/GenBank/DDBJ whole genome shotgun (WGS) entry which is preliminary data.</text>
</comment>
<dbReference type="InterPro" id="IPR002104">
    <property type="entry name" value="Integrase_catalytic"/>
</dbReference>
<proteinExistence type="inferred from homology"/>
<evidence type="ECO:0000259" key="4">
    <source>
        <dbReference type="PROSITE" id="PS51898"/>
    </source>
</evidence>
<keyword evidence="2" id="KW-0238">DNA-binding</keyword>
<dbReference type="GO" id="GO:0006310">
    <property type="term" value="P:DNA recombination"/>
    <property type="evidence" value="ECO:0007669"/>
    <property type="project" value="UniProtKB-KW"/>
</dbReference>
<evidence type="ECO:0000313" key="5">
    <source>
        <dbReference type="EMBL" id="RPF25607.1"/>
    </source>
</evidence>
<accession>A0A3N4YZB9</accession>
<evidence type="ECO:0000256" key="1">
    <source>
        <dbReference type="ARBA" id="ARBA00008857"/>
    </source>
</evidence>
<feature type="domain" description="Tyr recombinase" evidence="4">
    <location>
        <begin position="101"/>
        <end position="299"/>
    </location>
</feature>